<evidence type="ECO:0000313" key="5">
    <source>
        <dbReference type="Proteomes" id="UP000320857"/>
    </source>
</evidence>
<keyword evidence="1" id="KW-0742">SOS response</keyword>
<dbReference type="InterPro" id="IPR003959">
    <property type="entry name" value="ATPase_AAA_core"/>
</dbReference>
<dbReference type="Pfam" id="PF13304">
    <property type="entry name" value="AAA_21"/>
    <property type="match status" value="1"/>
</dbReference>
<proteinExistence type="predicted"/>
<dbReference type="Proteomes" id="UP000320857">
    <property type="component" value="Unassembled WGS sequence"/>
</dbReference>
<dbReference type="EMBL" id="VJYK02000188">
    <property type="protein sequence ID" value="MQS03644.1"/>
    <property type="molecule type" value="Genomic_DNA"/>
</dbReference>
<evidence type="ECO:0000313" key="3">
    <source>
        <dbReference type="EMBL" id="MBB1260860.1"/>
    </source>
</evidence>
<dbReference type="GO" id="GO:0016887">
    <property type="term" value="F:ATP hydrolysis activity"/>
    <property type="evidence" value="ECO:0007669"/>
    <property type="project" value="InterPro"/>
</dbReference>
<keyword evidence="1" id="KW-0227">DNA damage</keyword>
<keyword evidence="5" id="KW-1185">Reference proteome</keyword>
<organism evidence="4 5">
    <name type="scientific">Streptomyces alkaliterrae</name>
    <dbReference type="NCBI Taxonomy" id="2213162"/>
    <lineage>
        <taxon>Bacteria</taxon>
        <taxon>Bacillati</taxon>
        <taxon>Actinomycetota</taxon>
        <taxon>Actinomycetes</taxon>
        <taxon>Kitasatosporales</taxon>
        <taxon>Streptomycetaceae</taxon>
        <taxon>Streptomyces</taxon>
    </lineage>
</organism>
<dbReference type="PANTHER" id="PTHR32182">
    <property type="entry name" value="DNA REPLICATION AND REPAIR PROTEIN RECF"/>
    <property type="match status" value="1"/>
</dbReference>
<dbReference type="FunFam" id="3.40.50.300:FF:002534">
    <property type="entry name" value="Putative RecF protein"/>
    <property type="match status" value="1"/>
</dbReference>
<gene>
    <name evidence="4" type="ORF">FNX44_017545</name>
    <name evidence="3" type="ORF">H3147_18815</name>
</gene>
<evidence type="ECO:0000313" key="6">
    <source>
        <dbReference type="Proteomes" id="UP000517765"/>
    </source>
</evidence>
<dbReference type="Gene3D" id="3.40.50.300">
    <property type="entry name" value="P-loop containing nucleotide triphosphate hydrolases"/>
    <property type="match status" value="2"/>
</dbReference>
<dbReference type="EMBL" id="JABJXA010000124">
    <property type="protein sequence ID" value="MBB1260860.1"/>
    <property type="molecule type" value="Genomic_DNA"/>
</dbReference>
<dbReference type="Proteomes" id="UP000517765">
    <property type="component" value="Unassembled WGS sequence"/>
</dbReference>
<reference evidence="3" key="3">
    <citation type="journal article" name="Syst. Appl. Microbiol.">
        <title>Streptomyces alkaliterrae sp. nov., isolated from an alkaline soil, and emended descriptions of Streptomyces alkaliphilus, Streptomyces calidiresistens and Streptomyces durbertensis.</title>
        <authorList>
            <person name="Swiecimska M."/>
            <person name="Golinska P."/>
            <person name="Nouioui I."/>
            <person name="Wypij M."/>
            <person name="Rai M."/>
            <person name="Sangal V."/>
            <person name="Goodfellow M."/>
        </authorList>
    </citation>
    <scope>NUCLEOTIDE SEQUENCE</scope>
    <source>
        <strain evidence="3">OF8</strain>
    </source>
</reference>
<dbReference type="PANTHER" id="PTHR32182:SF25">
    <property type="entry name" value="SLR1056 PROTEIN"/>
    <property type="match status" value="1"/>
</dbReference>
<dbReference type="RefSeq" id="WP_143649216.1">
    <property type="nucleotide sequence ID" value="NZ_JABJXA010000124.1"/>
</dbReference>
<dbReference type="FunFam" id="3.40.50.300:FF:002708">
    <property type="entry name" value="FeS assembly ATPase SufC"/>
    <property type="match status" value="1"/>
</dbReference>
<dbReference type="GO" id="GO:0006302">
    <property type="term" value="P:double-strand break repair"/>
    <property type="evidence" value="ECO:0007669"/>
    <property type="project" value="TreeGrafter"/>
</dbReference>
<evidence type="ECO:0000259" key="2">
    <source>
        <dbReference type="Pfam" id="PF13304"/>
    </source>
</evidence>
<dbReference type="AlphaFoldDB" id="A0A5P0YTK7"/>
<sequence length="386" mass="40855">MITTLAVENYRSLRRLVVPLDRLNVVTGGNGVGKSALYRALRLLSDSARNGAVAALAREGGLRSALWAGEAGGGSGFAPREDATSLRLGFAGDEFGYAVDFGHPQSDPRSMFALDPEIKREAVWSGPVLRPAALLSERHGPAVRLRAADPADGGPGGGGWTTAAGVLRPYDSMLAELADPHRAPELLRLRETIRSWRLYDQIRTDAAAPARAPRVGTRTPVLAPDGADLAAAIQTIREIGDPESLDDAVAAAFPGSSLTVTEHGGHFEVALRQPGVLRPLRAAELSDGTLRYLLWAAALLSPRPPALLVLNEPETSLHPELLAPLADLVRAAAARTQTIVVTHAAPLAAALASRGGRTIELVREDGRTAVRGQGLLDEPAWHWPGR</sequence>
<evidence type="ECO:0000313" key="4">
    <source>
        <dbReference type="EMBL" id="MQS03644.1"/>
    </source>
</evidence>
<dbReference type="GO" id="GO:0005524">
    <property type="term" value="F:ATP binding"/>
    <property type="evidence" value="ECO:0007669"/>
    <property type="project" value="InterPro"/>
</dbReference>
<reference evidence="4 5" key="1">
    <citation type="submission" date="2019-10" db="EMBL/GenBank/DDBJ databases">
        <title>Streptomyces sp. nov., a novel actinobacterium isolated from alkaline environment.</title>
        <authorList>
            <person name="Golinska P."/>
        </authorList>
    </citation>
    <scope>NUCLEOTIDE SEQUENCE [LARGE SCALE GENOMIC DNA]</scope>
    <source>
        <strain evidence="4 5">OF1</strain>
    </source>
</reference>
<dbReference type="GO" id="GO:0000731">
    <property type="term" value="P:DNA synthesis involved in DNA repair"/>
    <property type="evidence" value="ECO:0007669"/>
    <property type="project" value="TreeGrafter"/>
</dbReference>
<comment type="caution">
    <text evidence="4">The sequence shown here is derived from an EMBL/GenBank/DDBJ whole genome shotgun (WGS) entry which is preliminary data.</text>
</comment>
<protein>
    <submittedName>
        <fullName evidence="4">AAA family ATPase</fullName>
    </submittedName>
</protein>
<reference evidence="6" key="2">
    <citation type="submission" date="2020-05" db="EMBL/GenBank/DDBJ databases">
        <title>Classification of alakaliphilic streptomycetes isolated from an alkaline soil next to Lonar Crater, India and a proposal for the recognition of Streptomyces alkaliterrae sp. nov.</title>
        <authorList>
            <person name="Golinska P."/>
        </authorList>
    </citation>
    <scope>NUCLEOTIDE SEQUENCE [LARGE SCALE GENOMIC DNA]</scope>
    <source>
        <strain evidence="6">OF8</strain>
    </source>
</reference>
<dbReference type="InterPro" id="IPR014555">
    <property type="entry name" value="RecF-like"/>
</dbReference>
<name>A0A5P0YTK7_9ACTN</name>
<feature type="domain" description="ATPase AAA-type core" evidence="2">
    <location>
        <begin position="23"/>
        <end position="343"/>
    </location>
</feature>
<evidence type="ECO:0000256" key="1">
    <source>
        <dbReference type="ARBA" id="ARBA00023236"/>
    </source>
</evidence>
<dbReference type="InterPro" id="IPR027417">
    <property type="entry name" value="P-loop_NTPase"/>
</dbReference>
<dbReference type="PIRSF" id="PIRSF029347">
    <property type="entry name" value="RecF"/>
    <property type="match status" value="1"/>
</dbReference>
<dbReference type="GO" id="GO:0009432">
    <property type="term" value="P:SOS response"/>
    <property type="evidence" value="ECO:0007669"/>
    <property type="project" value="UniProtKB-KW"/>
</dbReference>
<dbReference type="SUPFAM" id="SSF52540">
    <property type="entry name" value="P-loop containing nucleoside triphosphate hydrolases"/>
    <property type="match status" value="1"/>
</dbReference>
<accession>A0A5P0YTK7</accession>